<evidence type="ECO:0000256" key="1">
    <source>
        <dbReference type="SAM" id="MobiDB-lite"/>
    </source>
</evidence>
<feature type="transmembrane region" description="Helical" evidence="2">
    <location>
        <begin position="64"/>
        <end position="87"/>
    </location>
</feature>
<name>A0ABT6ZF16_9MICO</name>
<evidence type="ECO:0000313" key="3">
    <source>
        <dbReference type="EMBL" id="MDJ1114756.1"/>
    </source>
</evidence>
<keyword evidence="2" id="KW-0812">Transmembrane</keyword>
<feature type="compositionally biased region" description="Basic and acidic residues" evidence="1">
    <location>
        <begin position="11"/>
        <end position="21"/>
    </location>
</feature>
<accession>A0ABT6ZF16</accession>
<feature type="transmembrane region" description="Helical" evidence="2">
    <location>
        <begin position="137"/>
        <end position="156"/>
    </location>
</feature>
<dbReference type="RefSeq" id="WP_283716421.1">
    <property type="nucleotide sequence ID" value="NZ_JASJND010000006.1"/>
</dbReference>
<protein>
    <submittedName>
        <fullName evidence="3">DUF6328 family protein</fullName>
    </submittedName>
</protein>
<dbReference type="Pfam" id="PF19853">
    <property type="entry name" value="DUF6328"/>
    <property type="match status" value="1"/>
</dbReference>
<evidence type="ECO:0000313" key="4">
    <source>
        <dbReference type="Proteomes" id="UP001321481"/>
    </source>
</evidence>
<dbReference type="EMBL" id="JASJND010000006">
    <property type="protein sequence ID" value="MDJ1114756.1"/>
    <property type="molecule type" value="Genomic_DNA"/>
</dbReference>
<dbReference type="InterPro" id="IPR046291">
    <property type="entry name" value="DUF6328"/>
</dbReference>
<feature type="transmembrane region" description="Helical" evidence="2">
    <location>
        <begin position="108"/>
        <end position="131"/>
    </location>
</feature>
<gene>
    <name evidence="3" type="ORF">QNI14_09840</name>
</gene>
<keyword evidence="4" id="KW-1185">Reference proteome</keyword>
<organism evidence="3 4">
    <name type="scientific">Microbacterium dauci</name>
    <dbReference type="NCBI Taxonomy" id="3048008"/>
    <lineage>
        <taxon>Bacteria</taxon>
        <taxon>Bacillati</taxon>
        <taxon>Actinomycetota</taxon>
        <taxon>Actinomycetes</taxon>
        <taxon>Micrococcales</taxon>
        <taxon>Microbacteriaceae</taxon>
        <taxon>Microbacterium</taxon>
    </lineage>
</organism>
<feature type="region of interest" description="Disordered" evidence="1">
    <location>
        <begin position="1"/>
        <end position="21"/>
    </location>
</feature>
<reference evidence="3 4" key="1">
    <citation type="submission" date="2023-05" db="EMBL/GenBank/DDBJ databases">
        <title>Microbacterium dauci sp.nov., Isolated from Carrot Rhizosphere Soil.</title>
        <authorList>
            <person name="Xiao Z."/>
            <person name="Zheng J."/>
        </authorList>
    </citation>
    <scope>NUCLEOTIDE SEQUENCE [LARGE SCALE GENOMIC DNA]</scope>
    <source>
        <strain evidence="3 4">LX3-4</strain>
    </source>
</reference>
<sequence>MSGAAGDVAPDDGRNETANERADRNWNDLLQELRVTQTGTQLISGFLLAVAFQSRFPELDEWQLGLYVTLVALAAASTFLGLAVVVVHRLHFAKHVKSRLVRDGGRILVANMAIVVVLTAGVTSLIVDFALDRTAGLVALGAALVFSAGLFSLLVGPRGRAG</sequence>
<dbReference type="Proteomes" id="UP001321481">
    <property type="component" value="Unassembled WGS sequence"/>
</dbReference>
<keyword evidence="2" id="KW-0472">Membrane</keyword>
<proteinExistence type="predicted"/>
<comment type="caution">
    <text evidence="3">The sequence shown here is derived from an EMBL/GenBank/DDBJ whole genome shotgun (WGS) entry which is preliminary data.</text>
</comment>
<evidence type="ECO:0000256" key="2">
    <source>
        <dbReference type="SAM" id="Phobius"/>
    </source>
</evidence>
<keyword evidence="2" id="KW-1133">Transmembrane helix</keyword>